<dbReference type="PANTHER" id="PTHR34822">
    <property type="entry name" value="GRPB DOMAIN PROTEIN (AFU_ORTHOLOGUE AFUA_1G01530)"/>
    <property type="match status" value="1"/>
</dbReference>
<protein>
    <recommendedName>
        <fullName evidence="3">GrpB family protein</fullName>
    </recommendedName>
</protein>
<dbReference type="Proteomes" id="UP000018458">
    <property type="component" value="Unassembled WGS sequence"/>
</dbReference>
<dbReference type="AlphaFoldDB" id="E8LK83"/>
<accession>E8LK83</accession>
<dbReference type="eggNOG" id="COG2320">
    <property type="taxonomic scope" value="Bacteria"/>
</dbReference>
<evidence type="ECO:0000313" key="2">
    <source>
        <dbReference type="Proteomes" id="UP000018458"/>
    </source>
</evidence>
<name>E8LK83_SUCHY</name>
<dbReference type="PANTHER" id="PTHR34822:SF1">
    <property type="entry name" value="GRPB FAMILY PROTEIN"/>
    <property type="match status" value="1"/>
</dbReference>
<comment type="caution">
    <text evidence="1">The sequence shown here is derived from an EMBL/GenBank/DDBJ whole genome shotgun (WGS) entry which is preliminary data.</text>
</comment>
<evidence type="ECO:0000313" key="1">
    <source>
        <dbReference type="EMBL" id="EFY07080.1"/>
    </source>
</evidence>
<dbReference type="InterPro" id="IPR007344">
    <property type="entry name" value="GrpB/CoaE"/>
</dbReference>
<sequence>MKEKVSNTYILGLKRGQVKLVPHQTDWHKDAAGVIKKLKEILGNSAIDIQHVGSTAILNICAKPIIDIAVGVGNVADILLQREALARHGIIYRGEDVKGQILFVLGDFLQDTRTHHIHVVKWQGKEWNDYINFRDFLNSSKESADFYDKSKRILALRFSNDRKRYTQGKKKIIDELLLKAKGWRQSRIHAENT</sequence>
<dbReference type="Gene3D" id="3.30.460.10">
    <property type="entry name" value="Beta Polymerase, domain 2"/>
    <property type="match status" value="1"/>
</dbReference>
<dbReference type="Pfam" id="PF04229">
    <property type="entry name" value="GrpB"/>
    <property type="match status" value="1"/>
</dbReference>
<dbReference type="InterPro" id="IPR043519">
    <property type="entry name" value="NT_sf"/>
</dbReference>
<gene>
    <name evidence="1" type="ORF">HMPREF9444_01120</name>
</gene>
<dbReference type="EMBL" id="AEVO01000052">
    <property type="protein sequence ID" value="EFY07080.1"/>
    <property type="molecule type" value="Genomic_DNA"/>
</dbReference>
<dbReference type="SUPFAM" id="SSF81301">
    <property type="entry name" value="Nucleotidyltransferase"/>
    <property type="match status" value="1"/>
</dbReference>
<evidence type="ECO:0008006" key="3">
    <source>
        <dbReference type="Google" id="ProtNLM"/>
    </source>
</evidence>
<reference evidence="1 2" key="1">
    <citation type="submission" date="2011-01" db="EMBL/GenBank/DDBJ databases">
        <authorList>
            <person name="Weinstock G."/>
            <person name="Sodergren E."/>
            <person name="Clifton S."/>
            <person name="Fulton L."/>
            <person name="Fulton B."/>
            <person name="Courtney L."/>
            <person name="Fronick C."/>
            <person name="Harrison M."/>
            <person name="Strong C."/>
            <person name="Farmer C."/>
            <person name="Delahaunty K."/>
            <person name="Markovic C."/>
            <person name="Hall O."/>
            <person name="Minx P."/>
            <person name="Tomlinson C."/>
            <person name="Mitreva M."/>
            <person name="Hou S."/>
            <person name="Chen J."/>
            <person name="Wollam A."/>
            <person name="Pepin K.H."/>
            <person name="Johnson M."/>
            <person name="Bhonagiri V."/>
            <person name="Zhang X."/>
            <person name="Suruliraj S."/>
            <person name="Warren W."/>
            <person name="Chinwalla A."/>
            <person name="Mardis E.R."/>
            <person name="Wilson R.K."/>
        </authorList>
    </citation>
    <scope>NUCLEOTIDE SEQUENCE [LARGE SCALE GENOMIC DNA]</scope>
    <source>
        <strain evidence="2">DSM 22608 / JCM 16073 / KCTC 15190 / YIT 12066</strain>
    </source>
</reference>
<organism evidence="1 2">
    <name type="scientific">Succinatimonas hippei (strain DSM 22608 / JCM 16073 / KCTC 15190 / YIT 12066)</name>
    <dbReference type="NCBI Taxonomy" id="762983"/>
    <lineage>
        <taxon>Bacteria</taxon>
        <taxon>Pseudomonadati</taxon>
        <taxon>Pseudomonadota</taxon>
        <taxon>Gammaproteobacteria</taxon>
        <taxon>Aeromonadales</taxon>
        <taxon>Succinivibrionaceae</taxon>
        <taxon>Succinatimonas</taxon>
    </lineage>
</organism>
<dbReference type="STRING" id="762983.HMPREF9444_01120"/>
<proteinExistence type="predicted"/>
<dbReference type="HOGENOM" id="CLU_086407_4_1_6"/>
<keyword evidence="2" id="KW-1185">Reference proteome</keyword>